<evidence type="ECO:0000313" key="2">
    <source>
        <dbReference type="Proteomes" id="UP000245626"/>
    </source>
</evidence>
<proteinExistence type="predicted"/>
<gene>
    <name evidence="1" type="ORF">IE53DRAFT_196975</name>
</gene>
<sequence>MSCEDRRLKGIVWKGYNGLGWTLAINLSLLAAILPRATQGLLVAWPAILNEDSVSMPVLPWSRSDDQHDSQSPPRSYLLEVSGLKETVAPIETEVGLLFHRTSKPEFISGFEFQPIFDQAGTSSMDASVDELKMRAGVRC</sequence>
<evidence type="ECO:0000313" key="1">
    <source>
        <dbReference type="EMBL" id="PWN53259.1"/>
    </source>
</evidence>
<organism evidence="1 2">
    <name type="scientific">Violaceomyces palustris</name>
    <dbReference type="NCBI Taxonomy" id="1673888"/>
    <lineage>
        <taxon>Eukaryota</taxon>
        <taxon>Fungi</taxon>
        <taxon>Dikarya</taxon>
        <taxon>Basidiomycota</taxon>
        <taxon>Ustilaginomycotina</taxon>
        <taxon>Ustilaginomycetes</taxon>
        <taxon>Violaceomycetales</taxon>
        <taxon>Violaceomycetaceae</taxon>
        <taxon>Violaceomyces</taxon>
    </lineage>
</organism>
<reference evidence="1 2" key="1">
    <citation type="journal article" date="2018" name="Mol. Biol. Evol.">
        <title>Broad Genomic Sampling Reveals a Smut Pathogenic Ancestry of the Fungal Clade Ustilaginomycotina.</title>
        <authorList>
            <person name="Kijpornyongpan T."/>
            <person name="Mondo S.J."/>
            <person name="Barry K."/>
            <person name="Sandor L."/>
            <person name="Lee J."/>
            <person name="Lipzen A."/>
            <person name="Pangilinan J."/>
            <person name="LaButti K."/>
            <person name="Hainaut M."/>
            <person name="Henrissat B."/>
            <person name="Grigoriev I.V."/>
            <person name="Spatafora J.W."/>
            <person name="Aime M.C."/>
        </authorList>
    </citation>
    <scope>NUCLEOTIDE SEQUENCE [LARGE SCALE GENOMIC DNA]</scope>
    <source>
        <strain evidence="1 2">SA 807</strain>
    </source>
</reference>
<name>A0ACD0P5N4_9BASI</name>
<keyword evidence="2" id="KW-1185">Reference proteome</keyword>
<dbReference type="EMBL" id="KZ819734">
    <property type="protein sequence ID" value="PWN53259.1"/>
    <property type="molecule type" value="Genomic_DNA"/>
</dbReference>
<protein>
    <submittedName>
        <fullName evidence="1">Uncharacterized protein</fullName>
    </submittedName>
</protein>
<accession>A0ACD0P5N4</accession>
<dbReference type="Proteomes" id="UP000245626">
    <property type="component" value="Unassembled WGS sequence"/>
</dbReference>